<organism evidence="2">
    <name type="scientific">bioreactor metagenome</name>
    <dbReference type="NCBI Taxonomy" id="1076179"/>
    <lineage>
        <taxon>unclassified sequences</taxon>
        <taxon>metagenomes</taxon>
        <taxon>ecological metagenomes</taxon>
    </lineage>
</organism>
<evidence type="ECO:0000259" key="1">
    <source>
        <dbReference type="Pfam" id="PF13274"/>
    </source>
</evidence>
<dbReference type="Pfam" id="PF13274">
    <property type="entry name" value="SocA_Panacea"/>
    <property type="match status" value="1"/>
</dbReference>
<dbReference type="EMBL" id="VSSQ01022261">
    <property type="protein sequence ID" value="MPM68443.1"/>
    <property type="molecule type" value="Genomic_DNA"/>
</dbReference>
<accession>A0A645BZB3</accession>
<reference evidence="2" key="1">
    <citation type="submission" date="2019-08" db="EMBL/GenBank/DDBJ databases">
        <authorList>
            <person name="Kucharzyk K."/>
            <person name="Murdoch R.W."/>
            <person name="Higgins S."/>
            <person name="Loffler F."/>
        </authorList>
    </citation>
    <scope>NUCLEOTIDE SEQUENCE</scope>
</reference>
<protein>
    <recommendedName>
        <fullName evidence="1">Antitoxin SocA-like Panacea domain-containing protein</fullName>
    </recommendedName>
</protein>
<dbReference type="AlphaFoldDB" id="A0A645BZB3"/>
<sequence>MAYIQEKLENGIAYISIIHSTINKKPASQEQISAYLALIDFAEIKESGHSVFELDYVALENGPVPALLYDNKETNLVRQPFKETVVLKRTEEQQIIFEPVGEPDLSYFSEHEIQLIETTVEHYASKVRNVKQLCEATHQEIPAWKQAWDARAGKAIVPINPLDMFQNILEKPVSERNPVEEAAVRRYMNITR</sequence>
<gene>
    <name evidence="2" type="ORF">SDC9_115376</name>
</gene>
<dbReference type="InterPro" id="IPR025272">
    <property type="entry name" value="SocA_Panacea"/>
</dbReference>
<proteinExistence type="predicted"/>
<comment type="caution">
    <text evidence="2">The sequence shown here is derived from an EMBL/GenBank/DDBJ whole genome shotgun (WGS) entry which is preliminary data.</text>
</comment>
<evidence type="ECO:0000313" key="2">
    <source>
        <dbReference type="EMBL" id="MPM68443.1"/>
    </source>
</evidence>
<name>A0A645BZB3_9ZZZZ</name>
<feature type="domain" description="Antitoxin SocA-like Panacea" evidence="1">
    <location>
        <begin position="38"/>
        <end position="145"/>
    </location>
</feature>